<dbReference type="EMBL" id="ML978385">
    <property type="protein sequence ID" value="KAF2023064.1"/>
    <property type="molecule type" value="Genomic_DNA"/>
</dbReference>
<gene>
    <name evidence="2" type="ORF">EK21DRAFT_119118</name>
</gene>
<organism evidence="2 3">
    <name type="scientific">Setomelanomma holmii</name>
    <dbReference type="NCBI Taxonomy" id="210430"/>
    <lineage>
        <taxon>Eukaryota</taxon>
        <taxon>Fungi</taxon>
        <taxon>Dikarya</taxon>
        <taxon>Ascomycota</taxon>
        <taxon>Pezizomycotina</taxon>
        <taxon>Dothideomycetes</taxon>
        <taxon>Pleosporomycetidae</taxon>
        <taxon>Pleosporales</taxon>
        <taxon>Pleosporineae</taxon>
        <taxon>Phaeosphaeriaceae</taxon>
        <taxon>Setomelanomma</taxon>
    </lineage>
</organism>
<name>A0A9P4GWM0_9PLEO</name>
<accession>A0A9P4GWM0</accession>
<comment type="caution">
    <text evidence="2">The sequence shown here is derived from an EMBL/GenBank/DDBJ whole genome shotgun (WGS) entry which is preliminary data.</text>
</comment>
<protein>
    <submittedName>
        <fullName evidence="2">Uncharacterized protein</fullName>
    </submittedName>
</protein>
<evidence type="ECO:0000256" key="1">
    <source>
        <dbReference type="SAM" id="Coils"/>
    </source>
</evidence>
<proteinExistence type="predicted"/>
<sequence length="193" mass="22227">MVRLVRKECECRERNLNELRYEINKLVTKLRAKDDEIVAAKLRILELEKKLRTKDEEIADANERISNSAKTIQQAMAIIRRLQDVMAPNATHQSTQTLPADDIDLSSPVFEELPGKMLAIIEVLRAASQTLDWVLPAVCGKMDLEPPKGVFKRLFGSCEAQNRERFCIFIYLVFTRFAKLHKIEQMARISQRA</sequence>
<evidence type="ECO:0000313" key="2">
    <source>
        <dbReference type="EMBL" id="KAF2023064.1"/>
    </source>
</evidence>
<dbReference type="Proteomes" id="UP000799777">
    <property type="component" value="Unassembled WGS sequence"/>
</dbReference>
<reference evidence="2" key="1">
    <citation type="journal article" date="2020" name="Stud. Mycol.">
        <title>101 Dothideomycetes genomes: a test case for predicting lifestyles and emergence of pathogens.</title>
        <authorList>
            <person name="Haridas S."/>
            <person name="Albert R."/>
            <person name="Binder M."/>
            <person name="Bloem J."/>
            <person name="Labutti K."/>
            <person name="Salamov A."/>
            <person name="Andreopoulos B."/>
            <person name="Baker S."/>
            <person name="Barry K."/>
            <person name="Bills G."/>
            <person name="Bluhm B."/>
            <person name="Cannon C."/>
            <person name="Castanera R."/>
            <person name="Culley D."/>
            <person name="Daum C."/>
            <person name="Ezra D."/>
            <person name="Gonzalez J."/>
            <person name="Henrissat B."/>
            <person name="Kuo A."/>
            <person name="Liang C."/>
            <person name="Lipzen A."/>
            <person name="Lutzoni F."/>
            <person name="Magnuson J."/>
            <person name="Mondo S."/>
            <person name="Nolan M."/>
            <person name="Ohm R."/>
            <person name="Pangilinan J."/>
            <person name="Park H.-J."/>
            <person name="Ramirez L."/>
            <person name="Alfaro M."/>
            <person name="Sun H."/>
            <person name="Tritt A."/>
            <person name="Yoshinaga Y."/>
            <person name="Zwiers L.-H."/>
            <person name="Turgeon B."/>
            <person name="Goodwin S."/>
            <person name="Spatafora J."/>
            <person name="Crous P."/>
            <person name="Grigoriev I."/>
        </authorList>
    </citation>
    <scope>NUCLEOTIDE SEQUENCE</scope>
    <source>
        <strain evidence="2">CBS 110217</strain>
    </source>
</reference>
<feature type="coiled-coil region" evidence="1">
    <location>
        <begin position="16"/>
        <end position="64"/>
    </location>
</feature>
<evidence type="ECO:0000313" key="3">
    <source>
        <dbReference type="Proteomes" id="UP000799777"/>
    </source>
</evidence>
<dbReference type="AlphaFoldDB" id="A0A9P4GWM0"/>
<keyword evidence="1" id="KW-0175">Coiled coil</keyword>
<keyword evidence="3" id="KW-1185">Reference proteome</keyword>